<dbReference type="Gramene" id="mRNA:HanXRQr2_Chr13g0619121">
    <property type="protein sequence ID" value="mRNA:HanXRQr2_Chr13g0619121"/>
    <property type="gene ID" value="HanXRQr2_Chr13g0619121"/>
</dbReference>
<keyword evidence="3" id="KW-1185">Reference proteome</keyword>
<dbReference type="Proteomes" id="UP000215914">
    <property type="component" value="Unassembled WGS sequence"/>
</dbReference>
<comment type="caution">
    <text evidence="2">The sequence shown here is derived from an EMBL/GenBank/DDBJ whole genome shotgun (WGS) entry which is preliminary data.</text>
</comment>
<accession>A0A9K3HD85</accession>
<feature type="region of interest" description="Disordered" evidence="1">
    <location>
        <begin position="1"/>
        <end position="21"/>
    </location>
</feature>
<feature type="region of interest" description="Disordered" evidence="1">
    <location>
        <begin position="68"/>
        <end position="87"/>
    </location>
</feature>
<evidence type="ECO:0000313" key="3">
    <source>
        <dbReference type="Proteomes" id="UP000215914"/>
    </source>
</evidence>
<name>A0A9K3HD85_HELAN</name>
<feature type="compositionally biased region" description="Polar residues" evidence="1">
    <location>
        <begin position="1"/>
        <end position="14"/>
    </location>
</feature>
<reference evidence="2" key="1">
    <citation type="journal article" date="2017" name="Nature">
        <title>The sunflower genome provides insights into oil metabolism, flowering and Asterid evolution.</title>
        <authorList>
            <person name="Badouin H."/>
            <person name="Gouzy J."/>
            <person name="Grassa C.J."/>
            <person name="Murat F."/>
            <person name="Staton S.E."/>
            <person name="Cottret L."/>
            <person name="Lelandais-Briere C."/>
            <person name="Owens G.L."/>
            <person name="Carrere S."/>
            <person name="Mayjonade B."/>
            <person name="Legrand L."/>
            <person name="Gill N."/>
            <person name="Kane N.C."/>
            <person name="Bowers J.E."/>
            <person name="Hubner S."/>
            <person name="Bellec A."/>
            <person name="Berard A."/>
            <person name="Berges H."/>
            <person name="Blanchet N."/>
            <person name="Boniface M.C."/>
            <person name="Brunel D."/>
            <person name="Catrice O."/>
            <person name="Chaidir N."/>
            <person name="Claudel C."/>
            <person name="Donnadieu C."/>
            <person name="Faraut T."/>
            <person name="Fievet G."/>
            <person name="Helmstetter N."/>
            <person name="King M."/>
            <person name="Knapp S.J."/>
            <person name="Lai Z."/>
            <person name="Le Paslier M.C."/>
            <person name="Lippi Y."/>
            <person name="Lorenzon L."/>
            <person name="Mandel J.R."/>
            <person name="Marage G."/>
            <person name="Marchand G."/>
            <person name="Marquand E."/>
            <person name="Bret-Mestries E."/>
            <person name="Morien E."/>
            <person name="Nambeesan S."/>
            <person name="Nguyen T."/>
            <person name="Pegot-Espagnet P."/>
            <person name="Pouilly N."/>
            <person name="Raftis F."/>
            <person name="Sallet E."/>
            <person name="Schiex T."/>
            <person name="Thomas J."/>
            <person name="Vandecasteele C."/>
            <person name="Vares D."/>
            <person name="Vear F."/>
            <person name="Vautrin S."/>
            <person name="Crespi M."/>
            <person name="Mangin B."/>
            <person name="Burke J.M."/>
            <person name="Salse J."/>
            <person name="Munos S."/>
            <person name="Vincourt P."/>
            <person name="Rieseberg L.H."/>
            <person name="Langlade N.B."/>
        </authorList>
    </citation>
    <scope>NUCLEOTIDE SEQUENCE</scope>
    <source>
        <tissue evidence="2">Leaves</tissue>
    </source>
</reference>
<reference evidence="2" key="2">
    <citation type="submission" date="2020-06" db="EMBL/GenBank/DDBJ databases">
        <title>Helianthus annuus Genome sequencing and assembly Release 2.</title>
        <authorList>
            <person name="Gouzy J."/>
            <person name="Langlade N."/>
            <person name="Munos S."/>
        </authorList>
    </citation>
    <scope>NUCLEOTIDE SEQUENCE</scope>
    <source>
        <tissue evidence="2">Leaves</tissue>
    </source>
</reference>
<dbReference type="PANTHER" id="PTHR36045:SF2">
    <property type="entry name" value="OS04G0558500 PROTEIN"/>
    <property type="match status" value="1"/>
</dbReference>
<evidence type="ECO:0000256" key="1">
    <source>
        <dbReference type="SAM" id="MobiDB-lite"/>
    </source>
</evidence>
<dbReference type="EMBL" id="MNCJ02000328">
    <property type="protein sequence ID" value="KAF5776065.1"/>
    <property type="molecule type" value="Genomic_DNA"/>
</dbReference>
<dbReference type="AlphaFoldDB" id="A0A9K3HD85"/>
<protein>
    <submittedName>
        <fullName evidence="2">Uncharacterized protein</fullName>
    </submittedName>
</protein>
<proteinExistence type="predicted"/>
<dbReference type="PANTHER" id="PTHR36045">
    <property type="entry name" value="OS04G0558500 PROTEIN"/>
    <property type="match status" value="1"/>
</dbReference>
<sequence length="142" mass="16176">MEQQNHSENQTLDSNTDEEIEQLQNLDEEVKLMAQKIADFRQTLPDQLKDTLASIISAQRPVNLTFLDGDSDPGPSDVMTCPDSEDPEHTEKLEMIKQKISDNASAMPLLVKRMKACISRIDQLDSFKQDMIHPAFTRKWST</sequence>
<gene>
    <name evidence="2" type="ORF">HanXRQr2_Chr13g0619121</name>
</gene>
<organism evidence="2 3">
    <name type="scientific">Helianthus annuus</name>
    <name type="common">Common sunflower</name>
    <dbReference type="NCBI Taxonomy" id="4232"/>
    <lineage>
        <taxon>Eukaryota</taxon>
        <taxon>Viridiplantae</taxon>
        <taxon>Streptophyta</taxon>
        <taxon>Embryophyta</taxon>
        <taxon>Tracheophyta</taxon>
        <taxon>Spermatophyta</taxon>
        <taxon>Magnoliopsida</taxon>
        <taxon>eudicotyledons</taxon>
        <taxon>Gunneridae</taxon>
        <taxon>Pentapetalae</taxon>
        <taxon>asterids</taxon>
        <taxon>campanulids</taxon>
        <taxon>Asterales</taxon>
        <taxon>Asteraceae</taxon>
        <taxon>Asteroideae</taxon>
        <taxon>Heliantheae alliance</taxon>
        <taxon>Heliantheae</taxon>
        <taxon>Helianthus</taxon>
    </lineage>
</organism>
<evidence type="ECO:0000313" key="2">
    <source>
        <dbReference type="EMBL" id="KAF5776065.1"/>
    </source>
</evidence>